<protein>
    <submittedName>
        <fullName evidence="1">Uncharacterized protein</fullName>
    </submittedName>
</protein>
<dbReference type="EMBL" id="JAVYJV010000004">
    <property type="protein sequence ID" value="KAK4372627.1"/>
    <property type="molecule type" value="Genomic_DNA"/>
</dbReference>
<gene>
    <name evidence="1" type="ORF">RND71_008011</name>
</gene>
<name>A0AAE1SMM7_9SOLA</name>
<evidence type="ECO:0000313" key="2">
    <source>
        <dbReference type="Proteomes" id="UP001291623"/>
    </source>
</evidence>
<organism evidence="1 2">
    <name type="scientific">Anisodus tanguticus</name>
    <dbReference type="NCBI Taxonomy" id="243964"/>
    <lineage>
        <taxon>Eukaryota</taxon>
        <taxon>Viridiplantae</taxon>
        <taxon>Streptophyta</taxon>
        <taxon>Embryophyta</taxon>
        <taxon>Tracheophyta</taxon>
        <taxon>Spermatophyta</taxon>
        <taxon>Magnoliopsida</taxon>
        <taxon>eudicotyledons</taxon>
        <taxon>Gunneridae</taxon>
        <taxon>Pentapetalae</taxon>
        <taxon>asterids</taxon>
        <taxon>lamiids</taxon>
        <taxon>Solanales</taxon>
        <taxon>Solanaceae</taxon>
        <taxon>Solanoideae</taxon>
        <taxon>Hyoscyameae</taxon>
        <taxon>Anisodus</taxon>
    </lineage>
</organism>
<dbReference type="AlphaFoldDB" id="A0AAE1SMM7"/>
<proteinExistence type="predicted"/>
<comment type="caution">
    <text evidence="1">The sequence shown here is derived from an EMBL/GenBank/DDBJ whole genome shotgun (WGS) entry which is preliminary data.</text>
</comment>
<accession>A0AAE1SMM7</accession>
<reference evidence="1" key="1">
    <citation type="submission" date="2023-12" db="EMBL/GenBank/DDBJ databases">
        <title>Genome assembly of Anisodus tanguticus.</title>
        <authorList>
            <person name="Wang Y.-J."/>
        </authorList>
    </citation>
    <scope>NUCLEOTIDE SEQUENCE</scope>
    <source>
        <strain evidence="1">KB-2021</strain>
        <tissue evidence="1">Leaf</tissue>
    </source>
</reference>
<sequence>MEIALLYLGITVIKQQFIEPSREEEDWIALQTSLPMICQQVRKKLSGKPSGPGDILLEDRAFYLVLIWHSS</sequence>
<evidence type="ECO:0000313" key="1">
    <source>
        <dbReference type="EMBL" id="KAK4372627.1"/>
    </source>
</evidence>
<keyword evidence="2" id="KW-1185">Reference proteome</keyword>
<dbReference type="Proteomes" id="UP001291623">
    <property type="component" value="Unassembled WGS sequence"/>
</dbReference>